<feature type="compositionally biased region" description="Basic residues" evidence="1">
    <location>
        <begin position="83"/>
        <end position="97"/>
    </location>
</feature>
<accession>A0ABV5FZE6</accession>
<evidence type="ECO:0000313" key="2">
    <source>
        <dbReference type="EMBL" id="MFB9072054.1"/>
    </source>
</evidence>
<dbReference type="Proteomes" id="UP001589575">
    <property type="component" value="Unassembled WGS sequence"/>
</dbReference>
<sequence>MDRDQQLAGGAGAGRGRLPRLRRDPDLLHHHPGHPHQPGHRPADRGVPGGGQRRRVRGVPHRGRLRVHGGAGTADHRPDGRCRGRRGGRLHPGPLHHRTAEGGRSAGPGGRPRRTRGRPPAAGGRPVPAG</sequence>
<feature type="compositionally biased region" description="Basic residues" evidence="1">
    <location>
        <begin position="30"/>
        <end position="39"/>
    </location>
</feature>
<protein>
    <submittedName>
        <fullName evidence="2">Uncharacterized protein</fullName>
    </submittedName>
</protein>
<keyword evidence="3" id="KW-1185">Reference proteome</keyword>
<evidence type="ECO:0000256" key="1">
    <source>
        <dbReference type="SAM" id="MobiDB-lite"/>
    </source>
</evidence>
<dbReference type="EMBL" id="JBHMFI010000001">
    <property type="protein sequence ID" value="MFB9072054.1"/>
    <property type="molecule type" value="Genomic_DNA"/>
</dbReference>
<reference evidence="2 3" key="1">
    <citation type="submission" date="2024-09" db="EMBL/GenBank/DDBJ databases">
        <authorList>
            <person name="Sun Q."/>
            <person name="Mori K."/>
        </authorList>
    </citation>
    <scope>NUCLEOTIDE SEQUENCE [LARGE SCALE GENOMIC DNA]</scope>
    <source>
        <strain evidence="2 3">CCM 7609</strain>
    </source>
</reference>
<proteinExistence type="predicted"/>
<gene>
    <name evidence="2" type="ORF">ACFFX0_12900</name>
</gene>
<evidence type="ECO:0000313" key="3">
    <source>
        <dbReference type="Proteomes" id="UP001589575"/>
    </source>
</evidence>
<feature type="compositionally biased region" description="Low complexity" evidence="1">
    <location>
        <begin position="118"/>
        <end position="130"/>
    </location>
</feature>
<organism evidence="2 3">
    <name type="scientific">Citricoccus parietis</name>
    <dbReference type="NCBI Taxonomy" id="592307"/>
    <lineage>
        <taxon>Bacteria</taxon>
        <taxon>Bacillati</taxon>
        <taxon>Actinomycetota</taxon>
        <taxon>Actinomycetes</taxon>
        <taxon>Micrococcales</taxon>
        <taxon>Micrococcaceae</taxon>
        <taxon>Citricoccus</taxon>
    </lineage>
</organism>
<comment type="caution">
    <text evidence="2">The sequence shown here is derived from an EMBL/GenBank/DDBJ whole genome shotgun (WGS) entry which is preliminary data.</text>
</comment>
<feature type="region of interest" description="Disordered" evidence="1">
    <location>
        <begin position="1"/>
        <end position="130"/>
    </location>
</feature>
<name>A0ABV5FZE6_9MICC</name>
<feature type="compositionally biased region" description="Basic residues" evidence="1">
    <location>
        <begin position="52"/>
        <end position="67"/>
    </location>
</feature>